<protein>
    <submittedName>
        <fullName evidence="3">WGS project CCBQ000000000 data, contig 00015</fullName>
    </submittedName>
</protein>
<reference evidence="3 4" key="1">
    <citation type="submission" date="2014-03" db="EMBL/GenBank/DDBJ databases">
        <title>The genome of Kluyveromyces dobzhanskii.</title>
        <authorList>
            <person name="Nystedt B."/>
            <person name="Astrom S."/>
        </authorList>
    </citation>
    <scope>NUCLEOTIDE SEQUENCE [LARGE SCALE GENOMIC DNA]</scope>
    <source>
        <strain evidence="3 4">CBS 2104</strain>
    </source>
</reference>
<evidence type="ECO:0000256" key="2">
    <source>
        <dbReference type="SAM" id="Phobius"/>
    </source>
</evidence>
<proteinExistence type="predicted"/>
<dbReference type="InterPro" id="IPR003386">
    <property type="entry name" value="LACT/PDAT_acylTrfase"/>
</dbReference>
<dbReference type="AlphaFoldDB" id="A0A0A8L9M1"/>
<dbReference type="Pfam" id="PF02450">
    <property type="entry name" value="LCAT"/>
    <property type="match status" value="1"/>
</dbReference>
<evidence type="ECO:0000313" key="3">
    <source>
        <dbReference type="EMBL" id="CDO95624.1"/>
    </source>
</evidence>
<keyword evidence="2" id="KW-0472">Membrane</keyword>
<keyword evidence="2" id="KW-0812">Transmembrane</keyword>
<dbReference type="OrthoDB" id="190846at2759"/>
<dbReference type="EMBL" id="CCBQ010000045">
    <property type="protein sequence ID" value="CDO95624.1"/>
    <property type="molecule type" value="Genomic_DNA"/>
</dbReference>
<comment type="caution">
    <text evidence="3">The sequence shown here is derived from an EMBL/GenBank/DDBJ whole genome shotgun (WGS) entry which is preliminary data.</text>
</comment>
<gene>
    <name evidence="3" type="ORF">KLDO_g3858</name>
</gene>
<feature type="transmembrane region" description="Helical" evidence="2">
    <location>
        <begin position="73"/>
        <end position="91"/>
    </location>
</feature>
<evidence type="ECO:0000256" key="1">
    <source>
        <dbReference type="SAM" id="MobiDB-lite"/>
    </source>
</evidence>
<dbReference type="GO" id="GO:0008374">
    <property type="term" value="F:O-acyltransferase activity"/>
    <property type="evidence" value="ECO:0007669"/>
    <property type="project" value="InterPro"/>
</dbReference>
<dbReference type="Gene3D" id="3.40.50.1820">
    <property type="entry name" value="alpha/beta hydrolase"/>
    <property type="match status" value="1"/>
</dbReference>
<name>A0A0A8L9M1_9SACH</name>
<accession>A0A0A8L9M1</accession>
<dbReference type="SUPFAM" id="SSF53474">
    <property type="entry name" value="alpha/beta-Hydrolases"/>
    <property type="match status" value="1"/>
</dbReference>
<dbReference type="InterPro" id="IPR029058">
    <property type="entry name" value="AB_hydrolase_fold"/>
</dbReference>
<dbReference type="GO" id="GO:0006629">
    <property type="term" value="P:lipid metabolic process"/>
    <property type="evidence" value="ECO:0007669"/>
    <property type="project" value="InterPro"/>
</dbReference>
<keyword evidence="2" id="KW-1133">Transmembrane helix</keyword>
<sequence length="657" mass="74346">MLRTRRRANSLRGEKGSVRSSGSAEDKEKSSRRKSLGDAYAGMKGELKRRISLKRNTADEGDAEKSWKDSRRFIFIIGAVLGLMLALWAGSSGDKYKNELFDNFFAFESVQNYVGDWKELLPSSVSGLIEDFQFDNNQADLTESFAVGKQLRNDLGLSDKHPLVIVPGVISTGIESWGLYKDDECDSEPHFRKRLWGSFYMLKTMVLDKNCWLKHVKLDPETGLDPPHYKLRAAQGFEAADFFMAGYWLWNKVLQNLGAIGYETNKMAAAAYDWRLSYLDLEVRDRYFSKLKMQIELQLESTGEKSVIVGHSMGSQVVFYFLKWVEASGERYGNGGDGWVDKHIAAFVDVAGTLLGAPKCVPALISGEMKDTIQLNTIAMYGLEKFFSRRERLEMIQTWGGIPSMLPKGGDLIWGNLNFSVEDTVSHRNNSDTYGNFIRFADANEEIIEEDDATLTNFTMSSAIQYVQDTSPIWLKERIEDQYSFGYATTEEEMKENELHHSHWSNPMEVPLPNAPNMKIYCLYGTDNPTERAYTYKKDHKASFLNMTIAFDSPQPVFFTDGDGTVPLITHAMCHKWKEGVSAYNPAGIEVKIVEMKHQPDRFDIRGGAKSAEHVDILGSAELNEYILKIAAGEGDTIEERILSDLPQWVDQIPFPL</sequence>
<dbReference type="PANTHER" id="PTHR11440">
    <property type="entry name" value="LECITHIN-CHOLESTEROL ACYLTRANSFERASE-RELATED"/>
    <property type="match status" value="1"/>
</dbReference>
<organism evidence="3 4">
    <name type="scientific">Kluyveromyces dobzhanskii CBS 2104</name>
    <dbReference type="NCBI Taxonomy" id="1427455"/>
    <lineage>
        <taxon>Eukaryota</taxon>
        <taxon>Fungi</taxon>
        <taxon>Dikarya</taxon>
        <taxon>Ascomycota</taxon>
        <taxon>Saccharomycotina</taxon>
        <taxon>Saccharomycetes</taxon>
        <taxon>Saccharomycetales</taxon>
        <taxon>Saccharomycetaceae</taxon>
        <taxon>Kluyveromyces</taxon>
    </lineage>
</organism>
<dbReference type="Proteomes" id="UP000031516">
    <property type="component" value="Unassembled WGS sequence"/>
</dbReference>
<feature type="region of interest" description="Disordered" evidence="1">
    <location>
        <begin position="1"/>
        <end position="41"/>
    </location>
</feature>
<keyword evidence="4" id="KW-1185">Reference proteome</keyword>
<evidence type="ECO:0000313" key="4">
    <source>
        <dbReference type="Proteomes" id="UP000031516"/>
    </source>
</evidence>